<sequence length="315" mass="34653">HADTKLIEPFEASHGVKVNVKTYEGTGTALSVLEQSAPGDWDVLVIDAPDVPQVAGLGILDPLPESIAPWDSMFPEIKNAPYTRVGGKVYAVPEKFGYYGFCYDKNKVDPADAARGDIMWNGKYKGRIGVYDYYFPVIQMIGMSMGWRPEDINSERLGKIRERLLAMKQNVKMIGDIVAVQNALVTGSVDVIVGGAEFAVSNLIPDNPHLDWVISNDGGLIWNQGIGVLSASKKKDLAAEFVKWILSPTGQGLLATSECFWAMPTNADAELSAEQKAILRWDQQSDFLSRSAISLFPDADMDAEMLDLWTEFQQS</sequence>
<dbReference type="Gene3D" id="3.40.190.10">
    <property type="entry name" value="Periplasmic binding protein-like II"/>
    <property type="match status" value="2"/>
</dbReference>
<organism evidence="2">
    <name type="scientific">marine metagenome</name>
    <dbReference type="NCBI Taxonomy" id="408172"/>
    <lineage>
        <taxon>unclassified sequences</taxon>
        <taxon>metagenomes</taxon>
        <taxon>ecological metagenomes</taxon>
    </lineage>
</organism>
<dbReference type="EMBL" id="UINC01026533">
    <property type="protein sequence ID" value="SVB04158.1"/>
    <property type="molecule type" value="Genomic_DNA"/>
</dbReference>
<dbReference type="Pfam" id="PF13416">
    <property type="entry name" value="SBP_bac_8"/>
    <property type="match status" value="1"/>
</dbReference>
<dbReference type="PANTHER" id="PTHR30222">
    <property type="entry name" value="SPERMIDINE/PUTRESCINE-BINDING PERIPLASMIC PROTEIN"/>
    <property type="match status" value="1"/>
</dbReference>
<dbReference type="SUPFAM" id="SSF53850">
    <property type="entry name" value="Periplasmic binding protein-like II"/>
    <property type="match status" value="1"/>
</dbReference>
<evidence type="ECO:0008006" key="3">
    <source>
        <dbReference type="Google" id="ProtNLM"/>
    </source>
</evidence>
<keyword evidence="1" id="KW-0732">Signal</keyword>
<proteinExistence type="predicted"/>
<dbReference type="PANTHER" id="PTHR30222:SF17">
    <property type="entry name" value="SPERMIDINE_PUTRESCINE-BINDING PERIPLASMIC PROTEIN"/>
    <property type="match status" value="1"/>
</dbReference>
<gene>
    <name evidence="2" type="ORF">METZ01_LOCUS157012</name>
</gene>
<feature type="non-terminal residue" evidence="2">
    <location>
        <position position="1"/>
    </location>
</feature>
<reference evidence="2" key="1">
    <citation type="submission" date="2018-05" db="EMBL/GenBank/DDBJ databases">
        <authorList>
            <person name="Lanie J.A."/>
            <person name="Ng W.-L."/>
            <person name="Kazmierczak K.M."/>
            <person name="Andrzejewski T.M."/>
            <person name="Davidsen T.M."/>
            <person name="Wayne K.J."/>
            <person name="Tettelin H."/>
            <person name="Glass J.I."/>
            <person name="Rusch D."/>
            <person name="Podicherti R."/>
            <person name="Tsui H.-C.T."/>
            <person name="Winkler M.E."/>
        </authorList>
    </citation>
    <scope>NUCLEOTIDE SEQUENCE</scope>
</reference>
<dbReference type="InterPro" id="IPR006059">
    <property type="entry name" value="SBP"/>
</dbReference>
<accession>A0A382ARR2</accession>
<name>A0A382ARR2_9ZZZZ</name>
<evidence type="ECO:0000256" key="1">
    <source>
        <dbReference type="ARBA" id="ARBA00022729"/>
    </source>
</evidence>
<evidence type="ECO:0000313" key="2">
    <source>
        <dbReference type="EMBL" id="SVB04158.1"/>
    </source>
</evidence>
<dbReference type="AlphaFoldDB" id="A0A382ARR2"/>
<protein>
    <recommendedName>
        <fullName evidence="3">ABC transporter substrate-binding protein</fullName>
    </recommendedName>
</protein>